<dbReference type="Pfam" id="PF00593">
    <property type="entry name" value="TonB_dep_Rec_b-barrel"/>
    <property type="match status" value="1"/>
</dbReference>
<accession>A0A381P0H7</accession>
<dbReference type="InterPro" id="IPR000531">
    <property type="entry name" value="Beta-barrel_TonB"/>
</dbReference>
<dbReference type="InterPro" id="IPR037066">
    <property type="entry name" value="Plug_dom_sf"/>
</dbReference>
<dbReference type="PANTHER" id="PTHR30069">
    <property type="entry name" value="TONB-DEPENDENT OUTER MEMBRANE RECEPTOR"/>
    <property type="match status" value="1"/>
</dbReference>
<feature type="domain" description="TonB-dependent receptor plug" evidence="10">
    <location>
        <begin position="118"/>
        <end position="222"/>
    </location>
</feature>
<dbReference type="InterPro" id="IPR012910">
    <property type="entry name" value="Plug_dom"/>
</dbReference>
<dbReference type="InterPro" id="IPR036942">
    <property type="entry name" value="Beta-barrel_TonB_sf"/>
</dbReference>
<evidence type="ECO:0000256" key="2">
    <source>
        <dbReference type="ARBA" id="ARBA00022448"/>
    </source>
</evidence>
<name>A0A381P0H7_9ZZZZ</name>
<dbReference type="GO" id="GO:0009279">
    <property type="term" value="C:cell outer membrane"/>
    <property type="evidence" value="ECO:0007669"/>
    <property type="project" value="UniProtKB-SubCell"/>
</dbReference>
<sequence length="716" mass="79679">VLEPTRDLFLIFLVLGSFLHGGMIIEGKTLNLKTGNPVVGVNISVESLDTGTVSDDSGNFVIEINGQDGIVAEFDHIAYETLYVPFTDSSSGVMIHMNEVLLQMDDVVVTSMRNGYLLRDVPINTEVIGKREIQGSGALTISELLDQRAGVSNSVNVDGGAIFNLLGLDSRYILILRDGQPITGRFNGRVDLDQISLTGIKKIEITKGPGSALYGTDAMGGTINIITDDPSESSFMNMSYRSTTFGRTLKAIKNDPVNNILSGSIFLPLKNLSFSARLNYQSFTKGQQFEYISADEITKLDLDASIEWKIPNTDHTIELQQQQYSQDESGATRLSSGAVLFTNTTDINREQSILKHTWSIKNIVIDQTLRDVSYSRRYLVMDTNDETQNNDLTGEDNREYKLLFTQDLEALGLNGGFEISRPRYISDRIAEGQQQKDQKGAFIQADWGPISSMDIVSGLRLDQYGDRSVISPRLALAYSLSETMKYRIAYGHGFRAPSFMETLIDWEHVQFGYTVRGNPDLRPEVSKGITLGIEYTNISDMQLSGLLYHNRFSDLIEDYSIEPGLLSYRNISEATFTGLELISKWSINSYLSSSITFNYIHNTDGSGKLIPNTVPISFGTRFSYSLPDKSLLFSLNLKGNGRYFPQEFDPEKGGYISSAIPIEPYLMADLQAQYKIGPGHKLIIGSKNIGDHTNRSYGPYIGRTAYIEIKTTVKRK</sequence>
<dbReference type="PANTHER" id="PTHR30069:SF29">
    <property type="entry name" value="HEMOGLOBIN AND HEMOGLOBIN-HAPTOGLOBIN-BINDING PROTEIN 1-RELATED"/>
    <property type="match status" value="1"/>
</dbReference>
<evidence type="ECO:0000256" key="7">
    <source>
        <dbReference type="ARBA" id="ARBA00023170"/>
    </source>
</evidence>
<keyword evidence="8" id="KW-0998">Cell outer membrane</keyword>
<evidence type="ECO:0000256" key="6">
    <source>
        <dbReference type="ARBA" id="ARBA00023136"/>
    </source>
</evidence>
<evidence type="ECO:0000259" key="9">
    <source>
        <dbReference type="Pfam" id="PF00593"/>
    </source>
</evidence>
<evidence type="ECO:0000256" key="4">
    <source>
        <dbReference type="ARBA" id="ARBA00022729"/>
    </source>
</evidence>
<dbReference type="SUPFAM" id="SSF49464">
    <property type="entry name" value="Carboxypeptidase regulatory domain-like"/>
    <property type="match status" value="1"/>
</dbReference>
<evidence type="ECO:0000313" key="11">
    <source>
        <dbReference type="EMBL" id="SUZ60340.1"/>
    </source>
</evidence>
<evidence type="ECO:0000256" key="8">
    <source>
        <dbReference type="ARBA" id="ARBA00023237"/>
    </source>
</evidence>
<keyword evidence="3" id="KW-0812">Transmembrane</keyword>
<dbReference type="Gene3D" id="2.40.170.20">
    <property type="entry name" value="TonB-dependent receptor, beta-barrel domain"/>
    <property type="match status" value="1"/>
</dbReference>
<proteinExistence type="predicted"/>
<evidence type="ECO:0000256" key="3">
    <source>
        <dbReference type="ARBA" id="ARBA00022692"/>
    </source>
</evidence>
<keyword evidence="5" id="KW-0798">TonB box</keyword>
<evidence type="ECO:0000259" key="10">
    <source>
        <dbReference type="Pfam" id="PF07715"/>
    </source>
</evidence>
<gene>
    <name evidence="11" type="ORF">METZ01_LOCUS13194</name>
</gene>
<dbReference type="InterPro" id="IPR039426">
    <property type="entry name" value="TonB-dep_rcpt-like"/>
</dbReference>
<dbReference type="GO" id="GO:0015344">
    <property type="term" value="F:siderophore uptake transmembrane transporter activity"/>
    <property type="evidence" value="ECO:0007669"/>
    <property type="project" value="TreeGrafter"/>
</dbReference>
<dbReference type="InterPro" id="IPR008969">
    <property type="entry name" value="CarboxyPept-like_regulatory"/>
</dbReference>
<dbReference type="EMBL" id="UINC01000737">
    <property type="protein sequence ID" value="SUZ60340.1"/>
    <property type="molecule type" value="Genomic_DNA"/>
</dbReference>
<dbReference type="Pfam" id="PF13715">
    <property type="entry name" value="CarbopepD_reg_2"/>
    <property type="match status" value="1"/>
</dbReference>
<reference evidence="11" key="1">
    <citation type="submission" date="2018-05" db="EMBL/GenBank/DDBJ databases">
        <authorList>
            <person name="Lanie J.A."/>
            <person name="Ng W.-L."/>
            <person name="Kazmierczak K.M."/>
            <person name="Andrzejewski T.M."/>
            <person name="Davidsen T.M."/>
            <person name="Wayne K.J."/>
            <person name="Tettelin H."/>
            <person name="Glass J.I."/>
            <person name="Rusch D."/>
            <person name="Podicherti R."/>
            <person name="Tsui H.-C.T."/>
            <person name="Winkler M.E."/>
        </authorList>
    </citation>
    <scope>NUCLEOTIDE SEQUENCE</scope>
</reference>
<comment type="subcellular location">
    <subcellularLocation>
        <location evidence="1">Cell outer membrane</location>
        <topology evidence="1">Multi-pass membrane protein</topology>
    </subcellularLocation>
</comment>
<dbReference type="AlphaFoldDB" id="A0A381P0H7"/>
<keyword evidence="4" id="KW-0732">Signal</keyword>
<organism evidence="11">
    <name type="scientific">marine metagenome</name>
    <dbReference type="NCBI Taxonomy" id="408172"/>
    <lineage>
        <taxon>unclassified sequences</taxon>
        <taxon>metagenomes</taxon>
        <taxon>ecological metagenomes</taxon>
    </lineage>
</organism>
<keyword evidence="6" id="KW-0472">Membrane</keyword>
<evidence type="ECO:0008006" key="12">
    <source>
        <dbReference type="Google" id="ProtNLM"/>
    </source>
</evidence>
<dbReference type="Pfam" id="PF07715">
    <property type="entry name" value="Plug"/>
    <property type="match status" value="1"/>
</dbReference>
<dbReference type="SUPFAM" id="SSF56935">
    <property type="entry name" value="Porins"/>
    <property type="match status" value="1"/>
</dbReference>
<protein>
    <recommendedName>
        <fullName evidence="12">TonB-dependent receptor plug domain-containing protein</fullName>
    </recommendedName>
</protein>
<feature type="domain" description="TonB-dependent receptor-like beta-barrel" evidence="9">
    <location>
        <begin position="305"/>
        <end position="679"/>
    </location>
</feature>
<evidence type="ECO:0000256" key="5">
    <source>
        <dbReference type="ARBA" id="ARBA00023077"/>
    </source>
</evidence>
<evidence type="ECO:0000256" key="1">
    <source>
        <dbReference type="ARBA" id="ARBA00004571"/>
    </source>
</evidence>
<keyword evidence="7" id="KW-0675">Receptor</keyword>
<feature type="non-terminal residue" evidence="11">
    <location>
        <position position="1"/>
    </location>
</feature>
<dbReference type="PROSITE" id="PS52016">
    <property type="entry name" value="TONB_DEPENDENT_REC_3"/>
    <property type="match status" value="1"/>
</dbReference>
<dbReference type="Gene3D" id="2.170.130.10">
    <property type="entry name" value="TonB-dependent receptor, plug domain"/>
    <property type="match status" value="1"/>
</dbReference>
<keyword evidence="2" id="KW-0813">Transport</keyword>
<dbReference type="GO" id="GO:0044718">
    <property type="term" value="P:siderophore transmembrane transport"/>
    <property type="evidence" value="ECO:0007669"/>
    <property type="project" value="TreeGrafter"/>
</dbReference>